<evidence type="ECO:0000256" key="1">
    <source>
        <dbReference type="ARBA" id="ARBA00009437"/>
    </source>
</evidence>
<dbReference type="RefSeq" id="WP_136496320.1">
    <property type="nucleotide sequence ID" value="NZ_CP046052.1"/>
</dbReference>
<dbReference type="GO" id="GO:0003700">
    <property type="term" value="F:DNA-binding transcription factor activity"/>
    <property type="evidence" value="ECO:0007669"/>
    <property type="project" value="InterPro"/>
</dbReference>
<dbReference type="InterPro" id="IPR036388">
    <property type="entry name" value="WH-like_DNA-bd_sf"/>
</dbReference>
<dbReference type="OrthoDB" id="7216893at2"/>
<evidence type="ECO:0000256" key="2">
    <source>
        <dbReference type="ARBA" id="ARBA00023015"/>
    </source>
</evidence>
<dbReference type="CDD" id="cd08414">
    <property type="entry name" value="PBP2_LTTR_aromatics_like"/>
    <property type="match status" value="1"/>
</dbReference>
<evidence type="ECO:0000313" key="7">
    <source>
        <dbReference type="Proteomes" id="UP000309061"/>
    </source>
</evidence>
<keyword evidence="3" id="KW-0238">DNA-binding</keyword>
<organism evidence="6 7">
    <name type="scientific">Methylocystis heyeri</name>
    <dbReference type="NCBI Taxonomy" id="391905"/>
    <lineage>
        <taxon>Bacteria</taxon>
        <taxon>Pseudomonadati</taxon>
        <taxon>Pseudomonadota</taxon>
        <taxon>Alphaproteobacteria</taxon>
        <taxon>Hyphomicrobiales</taxon>
        <taxon>Methylocystaceae</taxon>
        <taxon>Methylocystis</taxon>
    </lineage>
</organism>
<dbReference type="InterPro" id="IPR000847">
    <property type="entry name" value="LysR_HTH_N"/>
</dbReference>
<dbReference type="Gene3D" id="3.40.190.10">
    <property type="entry name" value="Periplasmic binding protein-like II"/>
    <property type="match status" value="2"/>
</dbReference>
<dbReference type="PANTHER" id="PTHR30346">
    <property type="entry name" value="TRANSCRIPTIONAL DUAL REGULATOR HCAR-RELATED"/>
    <property type="match status" value="1"/>
</dbReference>
<dbReference type="PROSITE" id="PS50931">
    <property type="entry name" value="HTH_LYSR"/>
    <property type="match status" value="1"/>
</dbReference>
<dbReference type="Pfam" id="PF03466">
    <property type="entry name" value="LysR_substrate"/>
    <property type="match status" value="1"/>
</dbReference>
<dbReference type="PRINTS" id="PR00039">
    <property type="entry name" value="HTHLYSR"/>
</dbReference>
<dbReference type="Gene3D" id="1.10.10.10">
    <property type="entry name" value="Winged helix-like DNA-binding domain superfamily/Winged helix DNA-binding domain"/>
    <property type="match status" value="1"/>
</dbReference>
<dbReference type="Proteomes" id="UP000309061">
    <property type="component" value="Chromosome"/>
</dbReference>
<dbReference type="GO" id="GO:0003677">
    <property type="term" value="F:DNA binding"/>
    <property type="evidence" value="ECO:0007669"/>
    <property type="project" value="UniProtKB-KW"/>
</dbReference>
<evidence type="ECO:0000256" key="4">
    <source>
        <dbReference type="ARBA" id="ARBA00023163"/>
    </source>
</evidence>
<dbReference type="InterPro" id="IPR005119">
    <property type="entry name" value="LysR_subst-bd"/>
</dbReference>
<accession>A0A6B8KEK5</accession>
<dbReference type="AlphaFoldDB" id="A0A6B8KEK5"/>
<dbReference type="InterPro" id="IPR036390">
    <property type="entry name" value="WH_DNA-bd_sf"/>
</dbReference>
<keyword evidence="7" id="KW-1185">Reference proteome</keyword>
<comment type="similarity">
    <text evidence="1">Belongs to the LysR transcriptional regulatory family.</text>
</comment>
<feature type="domain" description="HTH lysR-type" evidence="5">
    <location>
        <begin position="1"/>
        <end position="60"/>
    </location>
</feature>
<dbReference type="SUPFAM" id="SSF46785">
    <property type="entry name" value="Winged helix' DNA-binding domain"/>
    <property type="match status" value="1"/>
</dbReference>
<sequence length="305" mass="33674">MDVGLRDLRWAVISAQHRSLRKAAESLSVRQSTLSRTLRSLEVRVGAELFERTNGGTRPTPIGREFLEAARNIIAETDAAFARLRAMSHGQAGRLTIGVYVSLAAGNLRATLAEYHKRFPEVDIHTIDGAQDRLLLDLTASIVDVAIMTTWCPGWGDRRLPLWGERVIAALPDGHPLCLKPAIRWADLAGQPLLIKQRGSGPEMQRFIATKLDLFGAPRLLHQDVSFDRLMGLAGAGIGICLMLEGATGARYDGVVYREIHDHDGPTRINFAAYWREANKNPTLGPFLDILRERYPDLSPVVAAD</sequence>
<gene>
    <name evidence="6" type="ORF">H2LOC_010330</name>
</gene>
<dbReference type="GO" id="GO:0032993">
    <property type="term" value="C:protein-DNA complex"/>
    <property type="evidence" value="ECO:0007669"/>
    <property type="project" value="TreeGrafter"/>
</dbReference>
<proteinExistence type="inferred from homology"/>
<keyword evidence="2" id="KW-0805">Transcription regulation</keyword>
<dbReference type="EMBL" id="CP046052">
    <property type="protein sequence ID" value="QGM46059.1"/>
    <property type="molecule type" value="Genomic_DNA"/>
</dbReference>
<evidence type="ECO:0000313" key="6">
    <source>
        <dbReference type="EMBL" id="QGM46059.1"/>
    </source>
</evidence>
<dbReference type="SUPFAM" id="SSF53850">
    <property type="entry name" value="Periplasmic binding protein-like II"/>
    <property type="match status" value="1"/>
</dbReference>
<name>A0A6B8KEK5_9HYPH</name>
<reference evidence="6 7" key="1">
    <citation type="submission" date="2019-11" db="EMBL/GenBank/DDBJ databases">
        <title>The genome sequence of Methylocystis heyeri.</title>
        <authorList>
            <person name="Oshkin I.Y."/>
            <person name="Miroshnikov K."/>
            <person name="Dedysh S.N."/>
        </authorList>
    </citation>
    <scope>NUCLEOTIDE SEQUENCE [LARGE SCALE GENOMIC DNA]</scope>
    <source>
        <strain evidence="6 7">H2</strain>
    </source>
</reference>
<protein>
    <submittedName>
        <fullName evidence="6">LysR family transcriptional regulator</fullName>
    </submittedName>
</protein>
<dbReference type="PANTHER" id="PTHR30346:SF0">
    <property type="entry name" value="HCA OPERON TRANSCRIPTIONAL ACTIVATOR HCAR"/>
    <property type="match status" value="1"/>
</dbReference>
<evidence type="ECO:0000259" key="5">
    <source>
        <dbReference type="PROSITE" id="PS50931"/>
    </source>
</evidence>
<dbReference type="Pfam" id="PF00126">
    <property type="entry name" value="HTH_1"/>
    <property type="match status" value="1"/>
</dbReference>
<keyword evidence="4" id="KW-0804">Transcription</keyword>
<dbReference type="KEGG" id="mhey:H2LOC_010330"/>
<evidence type="ECO:0000256" key="3">
    <source>
        <dbReference type="ARBA" id="ARBA00023125"/>
    </source>
</evidence>